<evidence type="ECO:0000313" key="3">
    <source>
        <dbReference type="EMBL" id="SDO71676.1"/>
    </source>
</evidence>
<dbReference type="GO" id="GO:0005829">
    <property type="term" value="C:cytosol"/>
    <property type="evidence" value="ECO:0007669"/>
    <property type="project" value="TreeGrafter"/>
</dbReference>
<organism evidence="3 4">
    <name type="scientific">Aureimonas jatrophae</name>
    <dbReference type="NCBI Taxonomy" id="1166073"/>
    <lineage>
        <taxon>Bacteria</taxon>
        <taxon>Pseudomonadati</taxon>
        <taxon>Pseudomonadota</taxon>
        <taxon>Alphaproteobacteria</taxon>
        <taxon>Hyphomicrobiales</taxon>
        <taxon>Aurantimonadaceae</taxon>
        <taxon>Aureimonas</taxon>
    </lineage>
</organism>
<accession>A0A1H0LUM7</accession>
<dbReference type="Proteomes" id="UP000198793">
    <property type="component" value="Unassembled WGS sequence"/>
</dbReference>
<gene>
    <name evidence="3" type="ORF">SAMN05192530_11156</name>
</gene>
<dbReference type="InterPro" id="IPR050625">
    <property type="entry name" value="ParA/MinD_ATPase"/>
</dbReference>
<dbReference type="InterPro" id="IPR027417">
    <property type="entry name" value="P-loop_NTPase"/>
</dbReference>
<keyword evidence="2" id="KW-0067">ATP-binding</keyword>
<reference evidence="3 4" key="1">
    <citation type="submission" date="2016-10" db="EMBL/GenBank/DDBJ databases">
        <authorList>
            <person name="de Groot N.N."/>
        </authorList>
    </citation>
    <scope>NUCLEOTIDE SEQUENCE [LARGE SCALE GENOMIC DNA]</scope>
    <source>
        <strain evidence="4">L7-484,KACC 16230,DSM 25025</strain>
    </source>
</reference>
<name>A0A1H0LUM7_9HYPH</name>
<dbReference type="OrthoDB" id="9783172at2"/>
<evidence type="ECO:0000313" key="4">
    <source>
        <dbReference type="Proteomes" id="UP000198793"/>
    </source>
</evidence>
<keyword evidence="1" id="KW-0547">Nucleotide-binding</keyword>
<dbReference type="PANTHER" id="PTHR43384">
    <property type="entry name" value="SEPTUM SITE-DETERMINING PROTEIN MIND HOMOLOG, CHLOROPLASTIC-RELATED"/>
    <property type="match status" value="1"/>
</dbReference>
<dbReference type="STRING" id="1166073.SAMN05192530_11156"/>
<proteinExistence type="predicted"/>
<dbReference type="EMBL" id="FNIT01000011">
    <property type="protein sequence ID" value="SDO71676.1"/>
    <property type="molecule type" value="Genomic_DNA"/>
</dbReference>
<dbReference type="GO" id="GO:0005524">
    <property type="term" value="F:ATP binding"/>
    <property type="evidence" value="ECO:0007669"/>
    <property type="project" value="UniProtKB-KW"/>
</dbReference>
<sequence>MSDAPETLDSGYRPSDSVMAERLDMLRPLPRISVQAFCETEDVARAIEAAGADRRMAKAHLRVQTGGIRAAAEHYAGAPTPNLVILESCLEPAELLVELESLADVCDPGSKVVVIGHANDVSLYRELTRRGISEYILAPVHLADVMAVISHLFVAEGTAPLGRVIAFMGAKGGVGSSTIAHNVAWAISKEFANEVVLADLDLPFGTANINFDKDPPQGIAEAVFSADRLDEVFLDRLLARCADRLSLLAAPSALDRTYDFGADAFSALIEAAQRGTPVVVLDVPHGWTDWTHSVLRRADEVAVVASPDLANLRNAKNLVDTLKRMRPNDPPPRLVLNQVGMPKRPEIAVAEFAEPLGVETLATIGFDPLAFGSAANAGRMLAETDAKHPASAAFGEMAYALTGRNRVKRQAKPSRVGLLNRMRRR</sequence>
<evidence type="ECO:0000256" key="2">
    <source>
        <dbReference type="ARBA" id="ARBA00022840"/>
    </source>
</evidence>
<dbReference type="GO" id="GO:0016887">
    <property type="term" value="F:ATP hydrolysis activity"/>
    <property type="evidence" value="ECO:0007669"/>
    <property type="project" value="TreeGrafter"/>
</dbReference>
<dbReference type="SUPFAM" id="SSF52540">
    <property type="entry name" value="P-loop containing nucleoside triphosphate hydrolases"/>
    <property type="match status" value="1"/>
</dbReference>
<dbReference type="GO" id="GO:0051782">
    <property type="term" value="P:negative regulation of cell division"/>
    <property type="evidence" value="ECO:0007669"/>
    <property type="project" value="TreeGrafter"/>
</dbReference>
<dbReference type="Gene3D" id="3.40.50.300">
    <property type="entry name" value="P-loop containing nucleotide triphosphate hydrolases"/>
    <property type="match status" value="1"/>
</dbReference>
<dbReference type="AlphaFoldDB" id="A0A1H0LUM7"/>
<dbReference type="Gene3D" id="3.40.50.2300">
    <property type="match status" value="1"/>
</dbReference>
<protein>
    <submittedName>
        <fullName evidence="3">Pilus assembly protein CpaE</fullName>
    </submittedName>
</protein>
<evidence type="ECO:0000256" key="1">
    <source>
        <dbReference type="ARBA" id="ARBA00022741"/>
    </source>
</evidence>
<dbReference type="GO" id="GO:0009898">
    <property type="term" value="C:cytoplasmic side of plasma membrane"/>
    <property type="evidence" value="ECO:0007669"/>
    <property type="project" value="TreeGrafter"/>
</dbReference>
<keyword evidence="4" id="KW-1185">Reference proteome</keyword>
<dbReference type="PANTHER" id="PTHR43384:SF6">
    <property type="entry name" value="SEPTUM SITE-DETERMINING PROTEIN MIND HOMOLOG, CHLOROPLASTIC"/>
    <property type="match status" value="1"/>
</dbReference>